<dbReference type="Gene3D" id="3.40.30.10">
    <property type="entry name" value="Glutaredoxin"/>
    <property type="match status" value="1"/>
</dbReference>
<proteinExistence type="predicted"/>
<evidence type="ECO:0000256" key="1">
    <source>
        <dbReference type="SAM" id="SignalP"/>
    </source>
</evidence>
<accession>A0A6N2VIN3</accession>
<keyword evidence="1" id="KW-0732">Signal</keyword>
<name>A0A6N2VIN3_9BACT</name>
<gene>
    <name evidence="2" type="ORF">AMLFYP55_01404</name>
</gene>
<dbReference type="Pfam" id="PF13899">
    <property type="entry name" value="Thioredoxin_7"/>
    <property type="match status" value="1"/>
</dbReference>
<feature type="chain" id="PRO_5026955455" evidence="1">
    <location>
        <begin position="18"/>
        <end position="327"/>
    </location>
</feature>
<dbReference type="EMBL" id="CACRSS010000021">
    <property type="protein sequence ID" value="VYT26916.1"/>
    <property type="molecule type" value="Genomic_DNA"/>
</dbReference>
<organism evidence="2">
    <name type="scientific">Akkermansia muciniphila</name>
    <dbReference type="NCBI Taxonomy" id="239935"/>
    <lineage>
        <taxon>Bacteria</taxon>
        <taxon>Pseudomonadati</taxon>
        <taxon>Verrucomicrobiota</taxon>
        <taxon>Verrucomicrobiia</taxon>
        <taxon>Verrucomicrobiales</taxon>
        <taxon>Akkermansiaceae</taxon>
        <taxon>Akkermansia</taxon>
    </lineage>
</organism>
<dbReference type="PROSITE" id="PS51257">
    <property type="entry name" value="PROKAR_LIPOPROTEIN"/>
    <property type="match status" value="1"/>
</dbReference>
<feature type="signal peptide" evidence="1">
    <location>
        <begin position="1"/>
        <end position="17"/>
    </location>
</feature>
<dbReference type="RefSeq" id="WP_022197460.1">
    <property type="nucleotide sequence ID" value="NZ_CACRSS010000021.1"/>
</dbReference>
<dbReference type="AlphaFoldDB" id="A0A6N2VIN3"/>
<evidence type="ECO:0000313" key="2">
    <source>
        <dbReference type="EMBL" id="VYT26916.1"/>
    </source>
</evidence>
<sequence>MSLPRLSMLFLASAALCSCVGTSPEQEEPKVKKSLSEYMQDNKANSIANVPTGLLSTTPNQQQATHLTATTQEEMTKADSGAIYYTDAHDPDAPIPGLEEAFAQRKENERWIQSYPTALREAQSSGKPILIWFHHSVGSPPSKKLGTELLHTKEFEDWAKKNVVRVCYDQAEKFESEPVYRKRQKMLEYVKKAPSLFGVRGTPVLLVMSPDGSKVDTLRGYYTGQNALYFDQIKNSVKLAKQQYEEFKKTLIPKGYRVWTGVNGNTVFAKLSRYSEKTQTLWLQELDGHQSRTSLKRLSLEDRTWLLEQKESHENNGRNKRSGPRGT</sequence>
<protein>
    <submittedName>
        <fullName evidence="2">Uncharacterized protein</fullName>
    </submittedName>
</protein>
<dbReference type="InterPro" id="IPR036249">
    <property type="entry name" value="Thioredoxin-like_sf"/>
</dbReference>
<dbReference type="SUPFAM" id="SSF52833">
    <property type="entry name" value="Thioredoxin-like"/>
    <property type="match status" value="1"/>
</dbReference>
<reference evidence="2" key="1">
    <citation type="submission" date="2019-11" db="EMBL/GenBank/DDBJ databases">
        <authorList>
            <person name="Feng L."/>
        </authorList>
    </citation>
    <scope>NUCLEOTIDE SEQUENCE</scope>
    <source>
        <strain evidence="2">AMuciniphilaLFYP55</strain>
    </source>
</reference>
<dbReference type="Gene3D" id="2.30.30.700">
    <property type="entry name" value="SLA1 homology domain 1"/>
    <property type="match status" value="1"/>
</dbReference>